<feature type="chain" id="PRO_5045202714" description="Secreted protein" evidence="2">
    <location>
        <begin position="29"/>
        <end position="211"/>
    </location>
</feature>
<feature type="compositionally biased region" description="Gly residues" evidence="1">
    <location>
        <begin position="201"/>
        <end position="211"/>
    </location>
</feature>
<name>A0ABR6BS94_9PSEU</name>
<evidence type="ECO:0000256" key="1">
    <source>
        <dbReference type="SAM" id="MobiDB-lite"/>
    </source>
</evidence>
<gene>
    <name evidence="3" type="ORF">BC739_006968</name>
</gene>
<sequence length="211" mass="21233">MRKNLGLAATAALAGTVLSALVVPAANATEAPVTTSAAPVTTSSPVVTSSTQPVPSTTTTAPPVSTTTTVVPPTTTTKPLPPKGQDEAFVVASPDYPGLYGVAVLCWDAEPNSLGSSVLDLDYNYLKKSTAQGATVWSLAALLKPDVANGSYAFTAKCGDRPVSYTFEVTNGVAKVPTTAPVKINTGKPGQQVAVKPKGGVQTGGGFTAQG</sequence>
<evidence type="ECO:0008006" key="5">
    <source>
        <dbReference type="Google" id="ProtNLM"/>
    </source>
</evidence>
<comment type="caution">
    <text evidence="3">The sequence shown here is derived from an EMBL/GenBank/DDBJ whole genome shotgun (WGS) entry which is preliminary data.</text>
</comment>
<dbReference type="Proteomes" id="UP000517916">
    <property type="component" value="Unassembled WGS sequence"/>
</dbReference>
<keyword evidence="4" id="KW-1185">Reference proteome</keyword>
<feature type="region of interest" description="Disordered" evidence="1">
    <location>
        <begin position="188"/>
        <end position="211"/>
    </location>
</feature>
<feature type="signal peptide" evidence="2">
    <location>
        <begin position="1"/>
        <end position="28"/>
    </location>
</feature>
<reference evidence="3 4" key="1">
    <citation type="submission" date="2020-08" db="EMBL/GenBank/DDBJ databases">
        <title>Genomic Encyclopedia of Archaeal and Bacterial Type Strains, Phase II (KMG-II): from individual species to whole genera.</title>
        <authorList>
            <person name="Goeker M."/>
        </authorList>
    </citation>
    <scope>NUCLEOTIDE SEQUENCE [LARGE SCALE GENOMIC DNA]</scope>
    <source>
        <strain evidence="3 4">DSM 43850</strain>
    </source>
</reference>
<dbReference type="EMBL" id="JACJID010000005">
    <property type="protein sequence ID" value="MBA8929750.1"/>
    <property type="molecule type" value="Genomic_DNA"/>
</dbReference>
<feature type="region of interest" description="Disordered" evidence="1">
    <location>
        <begin position="31"/>
        <end position="85"/>
    </location>
</feature>
<dbReference type="RefSeq" id="WP_182839540.1">
    <property type="nucleotide sequence ID" value="NZ_BAAABQ010000089.1"/>
</dbReference>
<accession>A0ABR6BS94</accession>
<feature type="compositionally biased region" description="Low complexity" evidence="1">
    <location>
        <begin position="31"/>
        <end position="77"/>
    </location>
</feature>
<protein>
    <recommendedName>
        <fullName evidence="5">Secreted protein</fullName>
    </recommendedName>
</protein>
<proteinExistence type="predicted"/>
<evidence type="ECO:0000313" key="3">
    <source>
        <dbReference type="EMBL" id="MBA8929750.1"/>
    </source>
</evidence>
<evidence type="ECO:0000256" key="2">
    <source>
        <dbReference type="SAM" id="SignalP"/>
    </source>
</evidence>
<keyword evidence="2" id="KW-0732">Signal</keyword>
<evidence type="ECO:0000313" key="4">
    <source>
        <dbReference type="Proteomes" id="UP000517916"/>
    </source>
</evidence>
<organism evidence="3 4">
    <name type="scientific">Kutzneria viridogrisea</name>
    <dbReference type="NCBI Taxonomy" id="47990"/>
    <lineage>
        <taxon>Bacteria</taxon>
        <taxon>Bacillati</taxon>
        <taxon>Actinomycetota</taxon>
        <taxon>Actinomycetes</taxon>
        <taxon>Pseudonocardiales</taxon>
        <taxon>Pseudonocardiaceae</taxon>
        <taxon>Kutzneria</taxon>
    </lineage>
</organism>